<dbReference type="OrthoDB" id="2019940at2759"/>
<name>A0A8S3VCG4_MYTED</name>
<evidence type="ECO:0000313" key="11">
    <source>
        <dbReference type="Proteomes" id="UP000683360"/>
    </source>
</evidence>
<evidence type="ECO:0000256" key="5">
    <source>
        <dbReference type="ARBA" id="ARBA00022989"/>
    </source>
</evidence>
<keyword evidence="5" id="KW-1133">Transmembrane helix</keyword>
<dbReference type="AlphaFoldDB" id="A0A8S3VCG4"/>
<evidence type="ECO:0000313" key="10">
    <source>
        <dbReference type="EMBL" id="CAG2252641.1"/>
    </source>
</evidence>
<dbReference type="InterPro" id="IPR027417">
    <property type="entry name" value="P-loop_NTPase"/>
</dbReference>
<dbReference type="Proteomes" id="UP000683360">
    <property type="component" value="Unassembled WGS sequence"/>
</dbReference>
<gene>
    <name evidence="10" type="ORF">MEDL_64230</name>
</gene>
<protein>
    <recommendedName>
        <fullName evidence="9">Carbohydrate sulfotransferase</fullName>
        <ecNumber evidence="9">2.8.2.-</ecNumber>
    </recommendedName>
</protein>
<evidence type="ECO:0000256" key="3">
    <source>
        <dbReference type="ARBA" id="ARBA00022679"/>
    </source>
</evidence>
<evidence type="ECO:0000256" key="2">
    <source>
        <dbReference type="ARBA" id="ARBA00006339"/>
    </source>
</evidence>
<dbReference type="Gene3D" id="3.40.50.300">
    <property type="entry name" value="P-loop containing nucleotide triphosphate hydrolases"/>
    <property type="match status" value="1"/>
</dbReference>
<dbReference type="GO" id="GO:0000139">
    <property type="term" value="C:Golgi membrane"/>
    <property type="evidence" value="ECO:0007669"/>
    <property type="project" value="UniProtKB-SubCell"/>
</dbReference>
<keyword evidence="11" id="KW-1185">Reference proteome</keyword>
<accession>A0A8S3VCG4</accession>
<evidence type="ECO:0000256" key="1">
    <source>
        <dbReference type="ARBA" id="ARBA00004323"/>
    </source>
</evidence>
<dbReference type="SUPFAM" id="SSF52540">
    <property type="entry name" value="P-loop containing nucleoside triphosphate hydrolases"/>
    <property type="match status" value="1"/>
</dbReference>
<evidence type="ECO:0000256" key="8">
    <source>
        <dbReference type="ARBA" id="ARBA00023180"/>
    </source>
</evidence>
<dbReference type="GO" id="GO:0008146">
    <property type="term" value="F:sulfotransferase activity"/>
    <property type="evidence" value="ECO:0007669"/>
    <property type="project" value="InterPro"/>
</dbReference>
<evidence type="ECO:0000256" key="6">
    <source>
        <dbReference type="ARBA" id="ARBA00023034"/>
    </source>
</evidence>
<keyword evidence="4" id="KW-0812">Transmembrane</keyword>
<keyword evidence="6 9" id="KW-0333">Golgi apparatus</keyword>
<dbReference type="InterPro" id="IPR018011">
    <property type="entry name" value="Carb_sulfotrans_8-10"/>
</dbReference>
<dbReference type="GO" id="GO:0016051">
    <property type="term" value="P:carbohydrate biosynthetic process"/>
    <property type="evidence" value="ECO:0007669"/>
    <property type="project" value="InterPro"/>
</dbReference>
<dbReference type="InterPro" id="IPR005331">
    <property type="entry name" value="Sulfotransferase"/>
</dbReference>
<dbReference type="PANTHER" id="PTHR12137:SF54">
    <property type="entry name" value="CARBOHYDRATE SULFOTRANSFERASE"/>
    <property type="match status" value="1"/>
</dbReference>
<keyword evidence="3 9" id="KW-0808">Transferase</keyword>
<dbReference type="EMBL" id="CAJPWZ010003127">
    <property type="protein sequence ID" value="CAG2252641.1"/>
    <property type="molecule type" value="Genomic_DNA"/>
</dbReference>
<reference evidence="10" key="1">
    <citation type="submission" date="2021-03" db="EMBL/GenBank/DDBJ databases">
        <authorList>
            <person name="Bekaert M."/>
        </authorList>
    </citation>
    <scope>NUCLEOTIDE SEQUENCE</scope>
</reference>
<dbReference type="EC" id="2.8.2.-" evidence="9"/>
<proteinExistence type="inferred from homology"/>
<keyword evidence="8 9" id="KW-0325">Glycoprotein</keyword>
<organism evidence="10 11">
    <name type="scientific">Mytilus edulis</name>
    <name type="common">Blue mussel</name>
    <dbReference type="NCBI Taxonomy" id="6550"/>
    <lineage>
        <taxon>Eukaryota</taxon>
        <taxon>Metazoa</taxon>
        <taxon>Spiralia</taxon>
        <taxon>Lophotrochozoa</taxon>
        <taxon>Mollusca</taxon>
        <taxon>Bivalvia</taxon>
        <taxon>Autobranchia</taxon>
        <taxon>Pteriomorphia</taxon>
        <taxon>Mytilida</taxon>
        <taxon>Mytiloidea</taxon>
        <taxon>Mytilidae</taxon>
        <taxon>Mytilinae</taxon>
        <taxon>Mytilus</taxon>
    </lineage>
</organism>
<evidence type="ECO:0000256" key="9">
    <source>
        <dbReference type="RuleBase" id="RU364020"/>
    </source>
</evidence>
<evidence type="ECO:0000256" key="7">
    <source>
        <dbReference type="ARBA" id="ARBA00023136"/>
    </source>
</evidence>
<evidence type="ECO:0000256" key="4">
    <source>
        <dbReference type="ARBA" id="ARBA00022692"/>
    </source>
</evidence>
<keyword evidence="9" id="KW-0119">Carbohydrate metabolism</keyword>
<sequence length="363" mass="43092">MDVQQRQTQRIWPIGKVLDTDKDTKILGMRWDAESEMNPADLQTRGLTASQFEDSTLWMNGPQWLTDLSAHEENILSNRSFTEGPEIRAQQLQNVCRKLKDIGHIPIAIPRHSYQYMYVNDEYKFIFCMMPKLACTNWKRIFLALSDNFPNKDFVINKMGSGDVHDTWPKHGNTLDKYSYSDIQTKLQTYKKIVFVRDPFERLLSAFKDKMFRKDTPVFKNIAEKIIRLKRSKEVNHSDAIKFVEFVKYLTDPDTFESSYEQHWAKYENLCQPCLMNYDFVGKFETMKNDISRTFKYLGIKIFNETVFPDRSVSYKNTESSKITQTFYNQLPKTYLKKLWHLYKIDFHMFSYHMPDYLSGIDN</sequence>
<dbReference type="Pfam" id="PF03567">
    <property type="entry name" value="Sulfotransfer_2"/>
    <property type="match status" value="1"/>
</dbReference>
<comment type="subcellular location">
    <subcellularLocation>
        <location evidence="1 9">Golgi apparatus membrane</location>
        <topology evidence="1 9">Single-pass type II membrane protein</topology>
    </subcellularLocation>
</comment>
<comment type="caution">
    <text evidence="10">The sequence shown here is derived from an EMBL/GenBank/DDBJ whole genome shotgun (WGS) entry which is preliminary data.</text>
</comment>
<keyword evidence="9" id="KW-0735">Signal-anchor</keyword>
<comment type="similarity">
    <text evidence="2 9">Belongs to the sulfotransferase 2 family.</text>
</comment>
<dbReference type="PANTHER" id="PTHR12137">
    <property type="entry name" value="CARBOHYDRATE SULFOTRANSFERASE"/>
    <property type="match status" value="1"/>
</dbReference>
<keyword evidence="7" id="KW-0472">Membrane</keyword>